<dbReference type="Proteomes" id="UP000318053">
    <property type="component" value="Unassembled WGS sequence"/>
</dbReference>
<reference evidence="1 2" key="1">
    <citation type="submission" date="2019-02" db="EMBL/GenBank/DDBJ databases">
        <title>Deep-cultivation of Planctomycetes and their phenomic and genomic characterization uncovers novel biology.</title>
        <authorList>
            <person name="Wiegand S."/>
            <person name="Jogler M."/>
            <person name="Boedeker C."/>
            <person name="Pinto D."/>
            <person name="Vollmers J."/>
            <person name="Rivas-Marin E."/>
            <person name="Kohn T."/>
            <person name="Peeters S.H."/>
            <person name="Heuer A."/>
            <person name="Rast P."/>
            <person name="Oberbeckmann S."/>
            <person name="Bunk B."/>
            <person name="Jeske O."/>
            <person name="Meyerdierks A."/>
            <person name="Storesund J.E."/>
            <person name="Kallscheuer N."/>
            <person name="Luecker S."/>
            <person name="Lage O.M."/>
            <person name="Pohl T."/>
            <person name="Merkel B.J."/>
            <person name="Hornburger P."/>
            <person name="Mueller R.-W."/>
            <person name="Bruemmer F."/>
            <person name="Labrenz M."/>
            <person name="Spormann A.M."/>
            <person name="Op Den Camp H."/>
            <person name="Overmann J."/>
            <person name="Amann R."/>
            <person name="Jetten M.S.M."/>
            <person name="Mascher T."/>
            <person name="Medema M.H."/>
            <person name="Devos D.P."/>
            <person name="Kaster A.-K."/>
            <person name="Ovreas L."/>
            <person name="Rohde M."/>
            <person name="Galperin M.Y."/>
            <person name="Jogler C."/>
        </authorList>
    </citation>
    <scope>NUCLEOTIDE SEQUENCE [LARGE SCALE GENOMIC DNA]</scope>
    <source>
        <strain evidence="1 2">CA85</strain>
    </source>
</reference>
<dbReference type="InterPro" id="IPR011041">
    <property type="entry name" value="Quinoprot_gluc/sorb_DH_b-prop"/>
</dbReference>
<dbReference type="InterPro" id="IPR011042">
    <property type="entry name" value="6-blade_b-propeller_TolB-like"/>
</dbReference>
<evidence type="ECO:0000313" key="2">
    <source>
        <dbReference type="Proteomes" id="UP000318053"/>
    </source>
</evidence>
<gene>
    <name evidence="1" type="ORF">CA85_00460</name>
</gene>
<organism evidence="1 2">
    <name type="scientific">Allorhodopirellula solitaria</name>
    <dbReference type="NCBI Taxonomy" id="2527987"/>
    <lineage>
        <taxon>Bacteria</taxon>
        <taxon>Pseudomonadati</taxon>
        <taxon>Planctomycetota</taxon>
        <taxon>Planctomycetia</taxon>
        <taxon>Pirellulales</taxon>
        <taxon>Pirellulaceae</taxon>
        <taxon>Allorhodopirellula</taxon>
    </lineage>
</organism>
<dbReference type="Gene3D" id="2.120.10.30">
    <property type="entry name" value="TolB, C-terminal domain"/>
    <property type="match status" value="1"/>
</dbReference>
<dbReference type="SUPFAM" id="SSF50952">
    <property type="entry name" value="Soluble quinoprotein glucose dehydrogenase"/>
    <property type="match status" value="1"/>
</dbReference>
<evidence type="ECO:0008006" key="3">
    <source>
        <dbReference type="Google" id="ProtNLM"/>
    </source>
</evidence>
<dbReference type="EMBL" id="SJPK01000001">
    <property type="protein sequence ID" value="TWT74761.1"/>
    <property type="molecule type" value="Genomic_DNA"/>
</dbReference>
<protein>
    <recommendedName>
        <fullName evidence="3">Large, multifunctional secreted protein</fullName>
    </recommendedName>
</protein>
<comment type="caution">
    <text evidence="1">The sequence shown here is derived from an EMBL/GenBank/DDBJ whole genome shotgun (WGS) entry which is preliminary data.</text>
</comment>
<sequence length="502" mass="55326">MFASLLQAFATVVMLCAPPQDPLGGSWGTAEEESKYYQLVDVPLPDAMAVEACSFEVMPDQKRLAIGTRRGDILIAEDIFQKYPNPKFTKYASGLDEIFGLAYRDGSFLVNQQTELTRITDDDDDGRADRFETISDVWGFRNYHEFAFASKPDPEGNIWIALCLSESYNSKVPFRGWCLKITPSGEAIPICSGIRSPGGVGPNEHGVMFYAESQGPWNGSCSLKVLQPGGFMGHPASFNWYELAPEMGDPPVQPNTPSRLEIERKRVEELVPYAVVFPYIRMGRSISGFVVDRTGGKFGPFENQIFIGDFSLGVMMRATTEQVNGVWQGACYPFREGFGTGLMACQFTPDGNLIAGGTNRGWPVRGPQAYSIERLDWTGLVPFEIKEITARPNGFELSFTKPVDPDLASQPRVYQLDTFTHLYRQGYGSPEVDQTTPAVTNAVVAPDGLSVAIEVDGLVQGHVHSFHLPEMESAEGESLLHSDAHYTLNEIPKADEADAPRS</sequence>
<evidence type="ECO:0000313" key="1">
    <source>
        <dbReference type="EMBL" id="TWT74761.1"/>
    </source>
</evidence>
<dbReference type="RefSeq" id="WP_246112362.1">
    <property type="nucleotide sequence ID" value="NZ_SJPK01000001.1"/>
</dbReference>
<name>A0A5C5YIS1_9BACT</name>
<keyword evidence="2" id="KW-1185">Reference proteome</keyword>
<dbReference type="AlphaFoldDB" id="A0A5C5YIS1"/>
<dbReference type="PANTHER" id="PTHR33546">
    <property type="entry name" value="LARGE, MULTIFUNCTIONAL SECRETED PROTEIN-RELATED"/>
    <property type="match status" value="1"/>
</dbReference>
<dbReference type="PANTHER" id="PTHR33546:SF1">
    <property type="entry name" value="LARGE, MULTIFUNCTIONAL SECRETED PROTEIN"/>
    <property type="match status" value="1"/>
</dbReference>
<accession>A0A5C5YIS1</accession>
<proteinExistence type="predicted"/>